<dbReference type="GO" id="GO:0032259">
    <property type="term" value="P:methylation"/>
    <property type="evidence" value="ECO:0007669"/>
    <property type="project" value="UniProtKB-KW"/>
</dbReference>
<keyword evidence="2" id="KW-1185">Reference proteome</keyword>
<dbReference type="NCBIfam" id="NF041278">
    <property type="entry name" value="CmcJ_NvfI_EfuI"/>
    <property type="match status" value="1"/>
</dbReference>
<dbReference type="EMBL" id="JAAVJL010000005">
    <property type="protein sequence ID" value="NMF61033.1"/>
    <property type="molecule type" value="Genomic_DNA"/>
</dbReference>
<dbReference type="Proteomes" id="UP000738376">
    <property type="component" value="Unassembled WGS sequence"/>
</dbReference>
<evidence type="ECO:0000313" key="2">
    <source>
        <dbReference type="Proteomes" id="UP000738376"/>
    </source>
</evidence>
<name>A0ABX1M0L2_9CYAN</name>
<accession>A0ABX1M0L2</accession>
<dbReference type="PANTHER" id="PTHR34598:SF3">
    <property type="entry name" value="OXIDOREDUCTASE AN1597"/>
    <property type="match status" value="1"/>
</dbReference>
<organism evidence="1 2">
    <name type="scientific">Pseudanabaena yagii GIHE-NHR1</name>
    <dbReference type="NCBI Taxonomy" id="2722753"/>
    <lineage>
        <taxon>Bacteria</taxon>
        <taxon>Bacillati</taxon>
        <taxon>Cyanobacteriota</taxon>
        <taxon>Cyanophyceae</taxon>
        <taxon>Pseudanabaenales</taxon>
        <taxon>Pseudanabaenaceae</taxon>
        <taxon>Pseudanabaena</taxon>
        <taxon>Pseudanabaena yagii</taxon>
    </lineage>
</organism>
<sequence>MNETVADTEPEYVEAELNYIKPQSDKPHNYTYEPPAGIPRQNTVNEARRLKIRNGRSLAANLSLDQQGFAFISHRSAVTNFDDETEIRQIYFPEAEKFLKEVTGASRVLVFDFNLRNAQKLKAGETRFKEPVKRVHNDFTAKSGYRRSRDELVAIGVENPDEILQHRFNIINVWKPTGHPVQESPLAVCDARSIKPSDWVASDLIYRDRVGETYLTTYNESHQWFYFPHMQTDEVILIKCFDSAEDIPARFTAHTAFEDPTSLPNSIPRASIELRTLVIYEE</sequence>
<gene>
    <name evidence="1" type="ORF">HC246_24140</name>
</gene>
<proteinExistence type="predicted"/>
<dbReference type="GO" id="GO:0008168">
    <property type="term" value="F:methyltransferase activity"/>
    <property type="evidence" value="ECO:0007669"/>
    <property type="project" value="UniProtKB-KW"/>
</dbReference>
<keyword evidence="1" id="KW-0808">Transferase</keyword>
<dbReference type="PANTHER" id="PTHR34598">
    <property type="entry name" value="BLL6449 PROTEIN"/>
    <property type="match status" value="1"/>
</dbReference>
<comment type="caution">
    <text evidence="1">The sequence shown here is derived from an EMBL/GenBank/DDBJ whole genome shotgun (WGS) entry which is preliminary data.</text>
</comment>
<protein>
    <submittedName>
        <fullName evidence="1">Methyltransferase</fullName>
    </submittedName>
</protein>
<dbReference type="InterPro" id="IPR044053">
    <property type="entry name" value="AsaB-like"/>
</dbReference>
<evidence type="ECO:0000313" key="1">
    <source>
        <dbReference type="EMBL" id="NMF61033.1"/>
    </source>
</evidence>
<keyword evidence="1" id="KW-0489">Methyltransferase</keyword>
<reference evidence="1 2" key="1">
    <citation type="submission" date="2020-03" db="EMBL/GenBank/DDBJ databases">
        <title>Draft Genome Sequence of 2-Methylisoborneol Producing Pseudanabaena yagii Strain GIHE-NHR1 Isolated from North Han River in South Korea.</title>
        <authorList>
            <person name="Jeong J."/>
        </authorList>
    </citation>
    <scope>NUCLEOTIDE SEQUENCE [LARGE SCALE GENOMIC DNA]</scope>
    <source>
        <strain evidence="1 2">GIHE-NHR1</strain>
    </source>
</reference>